<comment type="caution">
    <text evidence="1">The sequence shown here is derived from an EMBL/GenBank/DDBJ whole genome shotgun (WGS) entry which is preliminary data.</text>
</comment>
<keyword evidence="2" id="KW-1185">Reference proteome</keyword>
<gene>
    <name evidence="1" type="ORF">BC962_1942</name>
</gene>
<evidence type="ECO:0000313" key="1">
    <source>
        <dbReference type="EMBL" id="RKS53688.1"/>
    </source>
</evidence>
<dbReference type="Proteomes" id="UP000276282">
    <property type="component" value="Unassembled WGS sequence"/>
</dbReference>
<evidence type="ECO:0000313" key="2">
    <source>
        <dbReference type="Proteomes" id="UP000276282"/>
    </source>
</evidence>
<dbReference type="InterPro" id="IPR036249">
    <property type="entry name" value="Thioredoxin-like_sf"/>
</dbReference>
<proteinExistence type="predicted"/>
<dbReference type="SUPFAM" id="SSF52833">
    <property type="entry name" value="Thioredoxin-like"/>
    <property type="match status" value="1"/>
</dbReference>
<dbReference type="AlphaFoldDB" id="A0A495PW19"/>
<reference evidence="1 2" key="1">
    <citation type="submission" date="2018-10" db="EMBL/GenBank/DDBJ databases">
        <title>Genomic Encyclopedia of Archaeal and Bacterial Type Strains, Phase II (KMG-II): from individual species to whole genera.</title>
        <authorList>
            <person name="Goeker M."/>
        </authorList>
    </citation>
    <scope>NUCLEOTIDE SEQUENCE [LARGE SCALE GENOMIC DNA]</scope>
    <source>
        <strain evidence="1 2">DSM 19839</strain>
    </source>
</reference>
<accession>A0A495PW19</accession>
<dbReference type="EMBL" id="RBLG01000002">
    <property type="protein sequence ID" value="RKS53688.1"/>
    <property type="molecule type" value="Genomic_DNA"/>
</dbReference>
<protein>
    <submittedName>
        <fullName evidence="1">Thioredoxin-like protein</fullName>
    </submittedName>
</protein>
<dbReference type="Pfam" id="PF14595">
    <property type="entry name" value="Thioredoxin_9"/>
    <property type="match status" value="1"/>
</dbReference>
<sequence>MMKELISKSLEKAMDHEEYMILFKQLVAEGKTTGEPSPEKINYTKLNWSRTKRLNKTAKLSEEQSRHFKDLNEEQTWLVITEPWCGDAAQSLPFLNKFAEIAENIDLKIVLRDENPELMDAYLTNGSRSIPKLIILDKNLQLINHWGPRSKAATKVVNNYIQEFGQIDDQLKTELQVWYNLNKGEAILQEIQELTVSKSSLGVV</sequence>
<dbReference type="RefSeq" id="WP_317127953.1">
    <property type="nucleotide sequence ID" value="NZ_RBLG01000002.1"/>
</dbReference>
<organism evidence="1 2">
    <name type="scientific">Gillisia mitskevichiae</name>
    <dbReference type="NCBI Taxonomy" id="270921"/>
    <lineage>
        <taxon>Bacteria</taxon>
        <taxon>Pseudomonadati</taxon>
        <taxon>Bacteroidota</taxon>
        <taxon>Flavobacteriia</taxon>
        <taxon>Flavobacteriales</taxon>
        <taxon>Flavobacteriaceae</taxon>
        <taxon>Gillisia</taxon>
    </lineage>
</organism>
<name>A0A495PW19_9FLAO</name>
<dbReference type="Gene3D" id="3.40.30.10">
    <property type="entry name" value="Glutaredoxin"/>
    <property type="match status" value="1"/>
</dbReference>